<feature type="signal peptide" evidence="1">
    <location>
        <begin position="1"/>
        <end position="19"/>
    </location>
</feature>
<keyword evidence="3" id="KW-1185">Reference proteome</keyword>
<dbReference type="Gene3D" id="3.30.56.110">
    <property type="entry name" value="Protein of unknown function DUF2237"/>
    <property type="match status" value="1"/>
</dbReference>
<protein>
    <recommendedName>
        <fullName evidence="4">Secreted protein</fullName>
    </recommendedName>
</protein>
<proteinExistence type="predicted"/>
<keyword evidence="1" id="KW-0732">Signal</keyword>
<feature type="chain" id="PRO_5044856748" description="Secreted protein" evidence="1">
    <location>
        <begin position="20"/>
        <end position="169"/>
    </location>
</feature>
<dbReference type="EMBL" id="JALLPJ020000679">
    <property type="protein sequence ID" value="KAL3785751.1"/>
    <property type="molecule type" value="Genomic_DNA"/>
</dbReference>
<dbReference type="Proteomes" id="UP001530400">
    <property type="component" value="Unassembled WGS sequence"/>
</dbReference>
<dbReference type="Pfam" id="PF09996">
    <property type="entry name" value="DUF2237"/>
    <property type="match status" value="1"/>
</dbReference>
<gene>
    <name evidence="2" type="ORF">ACHAWO_009537</name>
</gene>
<evidence type="ECO:0000313" key="3">
    <source>
        <dbReference type="Proteomes" id="UP001530400"/>
    </source>
</evidence>
<dbReference type="AlphaFoldDB" id="A0ABD3PEJ4"/>
<reference evidence="2 3" key="1">
    <citation type="submission" date="2024-10" db="EMBL/GenBank/DDBJ databases">
        <title>Updated reference genomes for cyclostephanoid diatoms.</title>
        <authorList>
            <person name="Roberts W.R."/>
            <person name="Alverson A.J."/>
        </authorList>
    </citation>
    <scope>NUCLEOTIDE SEQUENCE [LARGE SCALE GENOMIC DNA]</scope>
    <source>
        <strain evidence="2 3">AJA010-31</strain>
    </source>
</reference>
<evidence type="ECO:0000313" key="2">
    <source>
        <dbReference type="EMBL" id="KAL3785751.1"/>
    </source>
</evidence>
<sequence>MIVLLQTLLSLLHNPSATASSSSALNVYNQPLSACSTSGMALTGFTRDGTCVEVDDDAGSHHICIDLSSTSSNGENFCQVTGQSNWCAESMPCSDSSAQTCPVQHWCVCQWAFSDYLQQAGGCDAIQEIDCDATNVKAVEAYRAQRGVKKYDDAFDCLVERCGLSISYA</sequence>
<evidence type="ECO:0000256" key="1">
    <source>
        <dbReference type="SAM" id="SignalP"/>
    </source>
</evidence>
<accession>A0ABD3PEJ4</accession>
<dbReference type="InterPro" id="IPR018714">
    <property type="entry name" value="DUF2237"/>
</dbReference>
<evidence type="ECO:0008006" key="4">
    <source>
        <dbReference type="Google" id="ProtNLM"/>
    </source>
</evidence>
<comment type="caution">
    <text evidence="2">The sequence shown here is derived from an EMBL/GenBank/DDBJ whole genome shotgun (WGS) entry which is preliminary data.</text>
</comment>
<name>A0ABD3PEJ4_9STRA</name>
<organism evidence="2 3">
    <name type="scientific">Cyclotella atomus</name>
    <dbReference type="NCBI Taxonomy" id="382360"/>
    <lineage>
        <taxon>Eukaryota</taxon>
        <taxon>Sar</taxon>
        <taxon>Stramenopiles</taxon>
        <taxon>Ochrophyta</taxon>
        <taxon>Bacillariophyta</taxon>
        <taxon>Coscinodiscophyceae</taxon>
        <taxon>Thalassiosirophycidae</taxon>
        <taxon>Stephanodiscales</taxon>
        <taxon>Stephanodiscaceae</taxon>
        <taxon>Cyclotella</taxon>
    </lineage>
</organism>